<dbReference type="GO" id="GO:0004349">
    <property type="term" value="F:glutamate 5-kinase activity"/>
    <property type="evidence" value="ECO:0007669"/>
    <property type="project" value="UniProtKB-UniRule"/>
</dbReference>
<dbReference type="SMART" id="SM00359">
    <property type="entry name" value="PUA"/>
    <property type="match status" value="1"/>
</dbReference>
<comment type="pathway">
    <text evidence="8">Amino-acid biosynthesis; L-proline biosynthesis; L-glutamate 5-semialdehyde from L-glutamate: step 1/2.</text>
</comment>
<keyword evidence="6 8" id="KW-0418">Kinase</keyword>
<protein>
    <recommendedName>
        <fullName evidence="8">Glutamate 5-kinase</fullName>
        <ecNumber evidence="8">2.7.2.11</ecNumber>
    </recommendedName>
    <alternativeName>
        <fullName evidence="8">Gamma-glutamyl kinase</fullName>
        <shortName evidence="8">GK</shortName>
    </alternativeName>
</protein>
<dbReference type="CDD" id="cd21157">
    <property type="entry name" value="PUA_G5K"/>
    <property type="match status" value="1"/>
</dbReference>
<evidence type="ECO:0000313" key="10">
    <source>
        <dbReference type="EMBL" id="HJA86444.1"/>
    </source>
</evidence>
<feature type="binding site" evidence="8">
    <location>
        <position position="138"/>
    </location>
    <ligand>
        <name>substrate</name>
    </ligand>
</feature>
<keyword evidence="4 8" id="KW-0808">Transferase</keyword>
<comment type="catalytic activity">
    <reaction evidence="8">
        <text>L-glutamate + ATP = L-glutamyl 5-phosphate + ADP</text>
        <dbReference type="Rhea" id="RHEA:14877"/>
        <dbReference type="ChEBI" id="CHEBI:29985"/>
        <dbReference type="ChEBI" id="CHEBI:30616"/>
        <dbReference type="ChEBI" id="CHEBI:58274"/>
        <dbReference type="ChEBI" id="CHEBI:456216"/>
        <dbReference type="EC" id="2.7.2.11"/>
    </reaction>
</comment>
<evidence type="ECO:0000313" key="11">
    <source>
        <dbReference type="Proteomes" id="UP000823862"/>
    </source>
</evidence>
<dbReference type="GO" id="GO:0055129">
    <property type="term" value="P:L-proline biosynthetic process"/>
    <property type="evidence" value="ECO:0007669"/>
    <property type="project" value="UniProtKB-UniRule"/>
</dbReference>
<feature type="binding site" evidence="8">
    <location>
        <position position="11"/>
    </location>
    <ligand>
        <name>ATP</name>
        <dbReference type="ChEBI" id="CHEBI:30616"/>
    </ligand>
</feature>
<dbReference type="PROSITE" id="PS50890">
    <property type="entry name" value="PUA"/>
    <property type="match status" value="1"/>
</dbReference>
<keyword evidence="5 8" id="KW-0547">Nucleotide-binding</keyword>
<dbReference type="SUPFAM" id="SSF88697">
    <property type="entry name" value="PUA domain-like"/>
    <property type="match status" value="1"/>
</dbReference>
<dbReference type="PANTHER" id="PTHR43654:SF1">
    <property type="entry name" value="ISOPENTENYL PHOSPHATE KINASE"/>
    <property type="match status" value="1"/>
</dbReference>
<organism evidence="10 11">
    <name type="scientific">Candidatus Bacteroides avicola</name>
    <dbReference type="NCBI Taxonomy" id="2838468"/>
    <lineage>
        <taxon>Bacteria</taxon>
        <taxon>Pseudomonadati</taxon>
        <taxon>Bacteroidota</taxon>
        <taxon>Bacteroidia</taxon>
        <taxon>Bacteroidales</taxon>
        <taxon>Bacteroidaceae</taxon>
        <taxon>Bacteroides</taxon>
    </lineage>
</organism>
<reference evidence="10" key="2">
    <citation type="submission" date="2021-04" db="EMBL/GenBank/DDBJ databases">
        <authorList>
            <person name="Gilroy R."/>
        </authorList>
    </citation>
    <scope>NUCLEOTIDE SEQUENCE</scope>
    <source>
        <strain evidence="10">ChiHjej12B11-9795</strain>
    </source>
</reference>
<dbReference type="InterPro" id="IPR041739">
    <property type="entry name" value="G5K_ProB"/>
</dbReference>
<feature type="domain" description="PUA" evidence="9">
    <location>
        <begin position="292"/>
        <end position="365"/>
    </location>
</feature>
<evidence type="ECO:0000259" key="9">
    <source>
        <dbReference type="SMART" id="SM00359"/>
    </source>
</evidence>
<feature type="binding site" evidence="8">
    <location>
        <position position="51"/>
    </location>
    <ligand>
        <name>substrate</name>
    </ligand>
</feature>
<dbReference type="Pfam" id="PF01472">
    <property type="entry name" value="PUA"/>
    <property type="match status" value="1"/>
</dbReference>
<dbReference type="FunFam" id="3.40.1160.10:FF:000040">
    <property type="entry name" value="Glutamate 5-kinase"/>
    <property type="match status" value="1"/>
</dbReference>
<dbReference type="InterPro" id="IPR011529">
    <property type="entry name" value="Glu_5kinase"/>
</dbReference>
<dbReference type="Gene3D" id="3.40.1160.10">
    <property type="entry name" value="Acetylglutamate kinase-like"/>
    <property type="match status" value="1"/>
</dbReference>
<comment type="similarity">
    <text evidence="8">Belongs to the glutamate 5-kinase family.</text>
</comment>
<comment type="caution">
    <text evidence="8">Lacks conserved residue(s) required for the propagation of feature annotation.</text>
</comment>
<dbReference type="InterPro" id="IPR036974">
    <property type="entry name" value="PUA_sf"/>
</dbReference>
<evidence type="ECO:0000256" key="5">
    <source>
        <dbReference type="ARBA" id="ARBA00022741"/>
    </source>
</evidence>
<dbReference type="PRINTS" id="PR00474">
    <property type="entry name" value="GLU5KINASE"/>
</dbReference>
<dbReference type="InterPro" id="IPR002478">
    <property type="entry name" value="PUA"/>
</dbReference>
<comment type="function">
    <text evidence="8">Catalyzes the transfer of a phosphate group to glutamate to form L-glutamate 5-phosphate.</text>
</comment>
<dbReference type="InterPro" id="IPR036393">
    <property type="entry name" value="AceGlu_kinase-like_sf"/>
</dbReference>
<name>A0A9D2HXS1_9BACE</name>
<dbReference type="SUPFAM" id="SSF53633">
    <property type="entry name" value="Carbamate kinase-like"/>
    <property type="match status" value="1"/>
</dbReference>
<feature type="binding site" evidence="8">
    <location>
        <position position="150"/>
    </location>
    <ligand>
        <name>substrate</name>
    </ligand>
</feature>
<dbReference type="GO" id="GO:0003723">
    <property type="term" value="F:RNA binding"/>
    <property type="evidence" value="ECO:0007669"/>
    <property type="project" value="InterPro"/>
</dbReference>
<reference evidence="10" key="1">
    <citation type="journal article" date="2021" name="PeerJ">
        <title>Extensive microbial diversity within the chicken gut microbiome revealed by metagenomics and culture.</title>
        <authorList>
            <person name="Gilroy R."/>
            <person name="Ravi A."/>
            <person name="Getino M."/>
            <person name="Pursley I."/>
            <person name="Horton D.L."/>
            <person name="Alikhan N.F."/>
            <person name="Baker D."/>
            <person name="Gharbi K."/>
            <person name="Hall N."/>
            <person name="Watson M."/>
            <person name="Adriaenssens E.M."/>
            <person name="Foster-Nyarko E."/>
            <person name="Jarju S."/>
            <person name="Secka A."/>
            <person name="Antonio M."/>
            <person name="Oren A."/>
            <person name="Chaudhuri R.R."/>
            <person name="La Ragione R."/>
            <person name="Hildebrand F."/>
            <person name="Pallen M.J."/>
        </authorList>
    </citation>
    <scope>NUCLEOTIDE SEQUENCE</scope>
    <source>
        <strain evidence="10">ChiHjej12B11-9795</strain>
    </source>
</reference>
<dbReference type="InterPro" id="IPR001048">
    <property type="entry name" value="Asp/Glu/Uridylate_kinase"/>
</dbReference>
<dbReference type="EMBL" id="DWZI01000046">
    <property type="protein sequence ID" value="HJA86444.1"/>
    <property type="molecule type" value="Genomic_DNA"/>
</dbReference>
<dbReference type="NCBIfam" id="TIGR01027">
    <property type="entry name" value="proB"/>
    <property type="match status" value="1"/>
</dbReference>
<dbReference type="Proteomes" id="UP000823862">
    <property type="component" value="Unassembled WGS sequence"/>
</dbReference>
<dbReference type="InterPro" id="IPR001057">
    <property type="entry name" value="Glu/AcGlu_kinase"/>
</dbReference>
<dbReference type="CDD" id="cd04242">
    <property type="entry name" value="AAK_G5K_ProB"/>
    <property type="match status" value="1"/>
</dbReference>
<keyword evidence="3 8" id="KW-0641">Proline biosynthesis</keyword>
<dbReference type="Pfam" id="PF00696">
    <property type="entry name" value="AA_kinase"/>
    <property type="match status" value="1"/>
</dbReference>
<keyword evidence="1 8" id="KW-0963">Cytoplasm</keyword>
<keyword evidence="7 8" id="KW-0067">ATP-binding</keyword>
<comment type="caution">
    <text evidence="10">The sequence shown here is derived from an EMBL/GenBank/DDBJ whole genome shotgun (WGS) entry which is preliminary data.</text>
</comment>
<keyword evidence="2 8" id="KW-0028">Amino-acid biosynthesis</keyword>
<evidence type="ECO:0000256" key="7">
    <source>
        <dbReference type="ARBA" id="ARBA00022840"/>
    </source>
</evidence>
<dbReference type="PIRSF" id="PIRSF000729">
    <property type="entry name" value="GK"/>
    <property type="match status" value="1"/>
</dbReference>
<dbReference type="HAMAP" id="MF_00456">
    <property type="entry name" value="ProB"/>
    <property type="match status" value="1"/>
</dbReference>
<dbReference type="InterPro" id="IPR019797">
    <property type="entry name" value="Glutamate_5-kinase_CS"/>
</dbReference>
<dbReference type="EC" id="2.7.2.11" evidence="8"/>
<dbReference type="GO" id="GO:0005524">
    <property type="term" value="F:ATP binding"/>
    <property type="evidence" value="ECO:0007669"/>
    <property type="project" value="UniProtKB-KW"/>
</dbReference>
<accession>A0A9D2HXS1</accession>
<dbReference type="InterPro" id="IPR005715">
    <property type="entry name" value="Glu_5kinase/COase_Synthase"/>
</dbReference>
<dbReference type="GO" id="GO:0005829">
    <property type="term" value="C:cytosol"/>
    <property type="evidence" value="ECO:0007669"/>
    <property type="project" value="TreeGrafter"/>
</dbReference>
<dbReference type="InterPro" id="IPR015947">
    <property type="entry name" value="PUA-like_sf"/>
</dbReference>
<gene>
    <name evidence="8 10" type="primary">proB</name>
    <name evidence="10" type="ORF">H9950_09710</name>
</gene>
<sequence length="373" mass="40660">MKHYFSRIVVKVGSNVLARPDGTPDVTRMSALVDQIAGLRRMGIEVILVSSGAVASGRSELHPVRKLDCVDQRQLFSAVGQVKLINRYYELFREYGITVAQVLTMKESFATRRHYLNQKNCMVVMLENGVLPVVNENDTIAVSELMFTDNDELSGLIASMMDAQALLILTNVDGIYDGPPSLPSSQVIREIRSGEDISGCIQTARSGFGRGGMLTKTGIARKVADEGIAVFIANGRRENVLTEILKYEALRMEQNAPALPDPPFAYTRFVPAARSVSGVKKWIAHSEGFAKGAIYLNSQAAELLLSDKAVSVLPVGVVAVGGEFEKDDIVRILHADGTPIGVGKTNFSSAEVREAAGKHGKKPVVHYDYLYME</sequence>
<comment type="subcellular location">
    <subcellularLocation>
        <location evidence="8">Cytoplasm</location>
    </subcellularLocation>
</comment>
<evidence type="ECO:0000256" key="4">
    <source>
        <dbReference type="ARBA" id="ARBA00022679"/>
    </source>
</evidence>
<evidence type="ECO:0000256" key="8">
    <source>
        <dbReference type="HAMAP-Rule" id="MF_00456"/>
    </source>
</evidence>
<dbReference type="PROSITE" id="PS00902">
    <property type="entry name" value="GLUTAMATE_5_KINASE"/>
    <property type="match status" value="1"/>
</dbReference>
<dbReference type="AlphaFoldDB" id="A0A9D2HXS1"/>
<evidence type="ECO:0000256" key="2">
    <source>
        <dbReference type="ARBA" id="ARBA00022605"/>
    </source>
</evidence>
<proteinExistence type="inferred from homology"/>
<evidence type="ECO:0000256" key="3">
    <source>
        <dbReference type="ARBA" id="ARBA00022650"/>
    </source>
</evidence>
<evidence type="ECO:0000256" key="6">
    <source>
        <dbReference type="ARBA" id="ARBA00022777"/>
    </source>
</evidence>
<dbReference type="Gene3D" id="2.30.130.10">
    <property type="entry name" value="PUA domain"/>
    <property type="match status" value="1"/>
</dbReference>
<dbReference type="PANTHER" id="PTHR43654">
    <property type="entry name" value="GLUTAMATE 5-KINASE"/>
    <property type="match status" value="1"/>
</dbReference>
<evidence type="ECO:0000256" key="1">
    <source>
        <dbReference type="ARBA" id="ARBA00022490"/>
    </source>
</evidence>